<proteinExistence type="predicted"/>
<dbReference type="OrthoDB" id="3853500at2"/>
<evidence type="ECO:0000313" key="3">
    <source>
        <dbReference type="Proteomes" id="UP000199207"/>
    </source>
</evidence>
<sequence length="119" mass="13619">MQRHAITFRVKPGTEEAVRELLTDYAPPQWRAPDGTRLLSTSVFMKDDIVVRVVEIDGDLRSAMAHLARQPSVQELERKLDPYLAEPRDMSSPEGARAFFQRSMMRHVTTRVATWEPAP</sequence>
<dbReference type="AlphaFoldDB" id="A0A1I1LCC5"/>
<dbReference type="RefSeq" id="WP_093838728.1">
    <property type="nucleotide sequence ID" value="NZ_FOLM01000005.1"/>
</dbReference>
<evidence type="ECO:0000259" key="1">
    <source>
        <dbReference type="Pfam" id="PF04486"/>
    </source>
</evidence>
<reference evidence="2 3" key="1">
    <citation type="submission" date="2016-10" db="EMBL/GenBank/DDBJ databases">
        <authorList>
            <person name="de Groot N.N."/>
        </authorList>
    </citation>
    <scope>NUCLEOTIDE SEQUENCE [LARGE SCALE GENOMIC DNA]</scope>
    <source>
        <strain evidence="2 3">CGMCC 4.5739</strain>
    </source>
</reference>
<organism evidence="2 3">
    <name type="scientific">Streptomyces aidingensis</name>
    <dbReference type="NCBI Taxonomy" id="910347"/>
    <lineage>
        <taxon>Bacteria</taxon>
        <taxon>Bacillati</taxon>
        <taxon>Actinomycetota</taxon>
        <taxon>Actinomycetes</taxon>
        <taxon>Kitasatosporales</taxon>
        <taxon>Streptomycetaceae</taxon>
        <taxon>Streptomyces</taxon>
    </lineage>
</organism>
<protein>
    <submittedName>
        <fullName evidence="2">SchA/CurD like domain-containing protein</fullName>
    </submittedName>
</protein>
<dbReference type="EMBL" id="FOLM01000005">
    <property type="protein sequence ID" value="SFC70626.1"/>
    <property type="molecule type" value="Genomic_DNA"/>
</dbReference>
<dbReference type="Proteomes" id="UP000199207">
    <property type="component" value="Unassembled WGS sequence"/>
</dbReference>
<feature type="domain" description="SchA/CurD-like" evidence="1">
    <location>
        <begin position="1"/>
        <end position="110"/>
    </location>
</feature>
<dbReference type="InterPro" id="IPR011008">
    <property type="entry name" value="Dimeric_a/b-barrel"/>
</dbReference>
<name>A0A1I1LCC5_9ACTN</name>
<dbReference type="Gene3D" id="3.30.70.100">
    <property type="match status" value="1"/>
</dbReference>
<dbReference type="Pfam" id="PF04486">
    <property type="entry name" value="SchA_CurD"/>
    <property type="match status" value="1"/>
</dbReference>
<evidence type="ECO:0000313" key="2">
    <source>
        <dbReference type="EMBL" id="SFC70626.1"/>
    </source>
</evidence>
<dbReference type="InterPro" id="IPR007575">
    <property type="entry name" value="SchA_CurD-like"/>
</dbReference>
<gene>
    <name evidence="2" type="ORF">SAMN05421773_105151</name>
</gene>
<dbReference type="SUPFAM" id="SSF54909">
    <property type="entry name" value="Dimeric alpha+beta barrel"/>
    <property type="match status" value="1"/>
</dbReference>
<dbReference type="STRING" id="910347.SAMN05421773_105151"/>
<accession>A0A1I1LCC5</accession>
<keyword evidence="3" id="KW-1185">Reference proteome</keyword>